<evidence type="ECO:0000313" key="2">
    <source>
        <dbReference type="Proteomes" id="UP000535020"/>
    </source>
</evidence>
<dbReference type="PROSITE" id="PS51257">
    <property type="entry name" value="PROKAR_LIPOPROTEIN"/>
    <property type="match status" value="1"/>
</dbReference>
<dbReference type="AlphaFoldDB" id="A0A7Y8Y1P8"/>
<protein>
    <recommendedName>
        <fullName evidence="3">Lipocalin-like domain-containing protein</fullName>
    </recommendedName>
</protein>
<evidence type="ECO:0008006" key="3">
    <source>
        <dbReference type="Google" id="ProtNLM"/>
    </source>
</evidence>
<dbReference type="EMBL" id="JACBJI010000002">
    <property type="protein sequence ID" value="NYA70228.1"/>
    <property type="molecule type" value="Genomic_DNA"/>
</dbReference>
<evidence type="ECO:0000313" key="1">
    <source>
        <dbReference type="EMBL" id="NYA70228.1"/>
    </source>
</evidence>
<reference evidence="1 2" key="1">
    <citation type="submission" date="2020-07" db="EMBL/GenBank/DDBJ databases">
        <authorList>
            <person name="Sun Q."/>
        </authorList>
    </citation>
    <scope>NUCLEOTIDE SEQUENCE [LARGE SCALE GENOMIC DNA]</scope>
    <source>
        <strain evidence="1 2">MAH-1</strain>
    </source>
</reference>
<comment type="caution">
    <text evidence="1">The sequence shown here is derived from an EMBL/GenBank/DDBJ whole genome shotgun (WGS) entry which is preliminary data.</text>
</comment>
<gene>
    <name evidence="1" type="ORF">HZF10_04795</name>
</gene>
<accession>A0A7Y8Y1P8</accession>
<sequence>MKIAVLAFALVLFIGCNSKEKALLGQWKETEQRYGGNNGEKLSVEKIANGKVYTFKDDHKLELVADGENYNGVYEVVQNGQHEILHTMTTGTQSNRPFDQYFRIKITDSASTQKLSFIPVYPENELIYSSGRENIYVKQ</sequence>
<keyword evidence="2" id="KW-1185">Reference proteome</keyword>
<organism evidence="1 2">
    <name type="scientific">Flavobacterium agri</name>
    <dbReference type="NCBI Taxonomy" id="2743471"/>
    <lineage>
        <taxon>Bacteria</taxon>
        <taxon>Pseudomonadati</taxon>
        <taxon>Bacteroidota</taxon>
        <taxon>Flavobacteriia</taxon>
        <taxon>Flavobacteriales</taxon>
        <taxon>Flavobacteriaceae</taxon>
        <taxon>Flavobacterium</taxon>
    </lineage>
</organism>
<proteinExistence type="predicted"/>
<dbReference type="Proteomes" id="UP000535020">
    <property type="component" value="Unassembled WGS sequence"/>
</dbReference>
<name>A0A7Y8Y1P8_9FLAO</name>
<dbReference type="RefSeq" id="WP_176005046.1">
    <property type="nucleotide sequence ID" value="NZ_JABWMI010000006.1"/>
</dbReference>